<dbReference type="InterPro" id="IPR008949">
    <property type="entry name" value="Isoprenoid_synthase_dom_sf"/>
</dbReference>
<evidence type="ECO:0000313" key="14">
    <source>
        <dbReference type="Proteomes" id="UP000266385"/>
    </source>
</evidence>
<comment type="catalytic activity">
    <reaction evidence="6">
        <text>5 isopentenyl diphosphate + (2E,6E)-farnesyl diphosphate = all-trans-octaprenyl diphosphate + 5 diphosphate</text>
        <dbReference type="Rhea" id="RHEA:27798"/>
        <dbReference type="ChEBI" id="CHEBI:33019"/>
        <dbReference type="ChEBI" id="CHEBI:57711"/>
        <dbReference type="ChEBI" id="CHEBI:128769"/>
        <dbReference type="ChEBI" id="CHEBI:175763"/>
        <dbReference type="EC" id="2.5.1.90"/>
    </reaction>
</comment>
<keyword evidence="14" id="KW-1185">Reference proteome</keyword>
<dbReference type="GO" id="GO:0046872">
    <property type="term" value="F:metal ion binding"/>
    <property type="evidence" value="ECO:0007669"/>
    <property type="project" value="UniProtKB-KW"/>
</dbReference>
<reference evidence="13 14" key="1">
    <citation type="submission" date="2018-08" db="EMBL/GenBank/DDBJ databases">
        <title>Henriciella mobilis sp. nov., isolated from seawater.</title>
        <authorList>
            <person name="Cheng H."/>
            <person name="Wu Y.-H."/>
            <person name="Xu X.-W."/>
            <person name="Guo L.-L."/>
        </authorList>
    </citation>
    <scope>NUCLEOTIDE SEQUENCE [LARGE SCALE GENOMIC DNA]</scope>
    <source>
        <strain evidence="13 14">JN25</strain>
    </source>
</reference>
<accession>A0A399RSU1</accession>
<dbReference type="PANTHER" id="PTHR12001:SF69">
    <property type="entry name" value="ALL TRANS-POLYPRENYL-DIPHOSPHATE SYNTHASE PDSS1"/>
    <property type="match status" value="1"/>
</dbReference>
<keyword evidence="5" id="KW-0460">Magnesium</keyword>
<dbReference type="EC" id="2.5.1.90" evidence="8"/>
<comment type="similarity">
    <text evidence="2 12">Belongs to the FPP/GGPP synthase family.</text>
</comment>
<dbReference type="SUPFAM" id="SSF48576">
    <property type="entry name" value="Terpenoid synthases"/>
    <property type="match status" value="1"/>
</dbReference>
<dbReference type="GO" id="GO:0106350">
    <property type="term" value="F:all-trans-octaprenyl-diphosphate synthase activity"/>
    <property type="evidence" value="ECO:0007669"/>
    <property type="project" value="UniProtKB-EC"/>
</dbReference>
<name>A0A399RSU1_9PROT</name>
<dbReference type="InterPro" id="IPR000092">
    <property type="entry name" value="Polyprenyl_synt"/>
</dbReference>
<evidence type="ECO:0000313" key="13">
    <source>
        <dbReference type="EMBL" id="RIJ32947.1"/>
    </source>
</evidence>
<sequence>MTITATARNSGNIKSVIDRLQSLLESDLEGVETLLRQRAKSPVDIIPDLSGYIVSAGGKRLRPMLTLAAAQAVGGANPSTHALAAAVEFIHTATLLHDDVVDESDLRRGKPAAKSVWGNSASILVGDFLFARAFTLMVETGSLEILDILSNASSVIAEGEVRQLAAQGKLDLPTEDYLAIIEAKTAALFEAAARAGALSGGSEDHAPALATYGKNLGLAFQIVDDVLDYGGATSIIGKAVGDDFREGKVTLPVIIARRRGQTEDHAFWERALNVETQTDNDLARAIHLIRTTGAAEATIAEAEAYAGLAKSALKTLPESQWRDVLSDLADFCVKRAY</sequence>
<dbReference type="PROSITE" id="PS00444">
    <property type="entry name" value="POLYPRENYL_SYNTHASE_2"/>
    <property type="match status" value="1"/>
</dbReference>
<proteinExistence type="inferred from homology"/>
<dbReference type="PANTHER" id="PTHR12001">
    <property type="entry name" value="GERANYLGERANYL PYROPHOSPHATE SYNTHASE"/>
    <property type="match status" value="1"/>
</dbReference>
<dbReference type="InterPro" id="IPR033749">
    <property type="entry name" value="Polyprenyl_synt_CS"/>
</dbReference>
<dbReference type="SFLD" id="SFLDS00005">
    <property type="entry name" value="Isoprenoid_Synthase_Type_I"/>
    <property type="match status" value="1"/>
</dbReference>
<dbReference type="FunFam" id="1.10.600.10:FF:000002">
    <property type="entry name" value="Octaprenyl diphosphate synthase"/>
    <property type="match status" value="1"/>
</dbReference>
<keyword evidence="4" id="KW-0479">Metal-binding</keyword>
<dbReference type="EMBL" id="QWFX01000005">
    <property type="protein sequence ID" value="RIJ32947.1"/>
    <property type="molecule type" value="Genomic_DNA"/>
</dbReference>
<comment type="caution">
    <text evidence="13">The sequence shown here is derived from an EMBL/GenBank/DDBJ whole genome shotgun (WGS) entry which is preliminary data.</text>
</comment>
<protein>
    <recommendedName>
        <fullName evidence="9">Octaprenyl diphosphate synthase</fullName>
        <ecNumber evidence="8">2.5.1.90</ecNumber>
    </recommendedName>
    <alternativeName>
        <fullName evidence="11">All-trans-octaprenyl-diphosphate synthase</fullName>
    </alternativeName>
    <alternativeName>
        <fullName evidence="10">Octaprenyl pyrophosphate synthase</fullName>
    </alternativeName>
</protein>
<dbReference type="Gene3D" id="1.10.600.10">
    <property type="entry name" value="Farnesyl Diphosphate Synthase"/>
    <property type="match status" value="1"/>
</dbReference>
<evidence type="ECO:0000256" key="11">
    <source>
        <dbReference type="ARBA" id="ARBA00083124"/>
    </source>
</evidence>
<dbReference type="AlphaFoldDB" id="A0A399RSU1"/>
<evidence type="ECO:0000256" key="12">
    <source>
        <dbReference type="RuleBase" id="RU004466"/>
    </source>
</evidence>
<evidence type="ECO:0000256" key="3">
    <source>
        <dbReference type="ARBA" id="ARBA00022679"/>
    </source>
</evidence>
<comment type="function">
    <text evidence="7">Supplies octaprenyl diphosphate, the precursor for the side chain of the isoprenoid quinones ubiquinone and menaquinone.</text>
</comment>
<dbReference type="GO" id="GO:0008299">
    <property type="term" value="P:isoprenoid biosynthetic process"/>
    <property type="evidence" value="ECO:0007669"/>
    <property type="project" value="InterPro"/>
</dbReference>
<evidence type="ECO:0000256" key="1">
    <source>
        <dbReference type="ARBA" id="ARBA00001946"/>
    </source>
</evidence>
<keyword evidence="3 12" id="KW-0808">Transferase</keyword>
<dbReference type="OrthoDB" id="9805316at2"/>
<dbReference type="RefSeq" id="WP_119375027.1">
    <property type="nucleotide sequence ID" value="NZ_QWFX01000005.1"/>
</dbReference>
<dbReference type="Pfam" id="PF00348">
    <property type="entry name" value="polyprenyl_synt"/>
    <property type="match status" value="1"/>
</dbReference>
<evidence type="ECO:0000256" key="10">
    <source>
        <dbReference type="ARBA" id="ARBA00079637"/>
    </source>
</evidence>
<evidence type="ECO:0000256" key="2">
    <source>
        <dbReference type="ARBA" id="ARBA00006706"/>
    </source>
</evidence>
<dbReference type="PROSITE" id="PS00723">
    <property type="entry name" value="POLYPRENYL_SYNTHASE_1"/>
    <property type="match status" value="1"/>
</dbReference>
<dbReference type="CDD" id="cd00685">
    <property type="entry name" value="Trans_IPPS_HT"/>
    <property type="match status" value="1"/>
</dbReference>
<evidence type="ECO:0000256" key="9">
    <source>
        <dbReference type="ARBA" id="ARBA00072473"/>
    </source>
</evidence>
<evidence type="ECO:0000256" key="4">
    <source>
        <dbReference type="ARBA" id="ARBA00022723"/>
    </source>
</evidence>
<dbReference type="Proteomes" id="UP000266385">
    <property type="component" value="Unassembled WGS sequence"/>
</dbReference>
<comment type="cofactor">
    <cofactor evidence="1">
        <name>Mg(2+)</name>
        <dbReference type="ChEBI" id="CHEBI:18420"/>
    </cofactor>
</comment>
<evidence type="ECO:0000256" key="8">
    <source>
        <dbReference type="ARBA" id="ARBA00066511"/>
    </source>
</evidence>
<evidence type="ECO:0000256" key="7">
    <source>
        <dbReference type="ARBA" id="ARBA00055029"/>
    </source>
</evidence>
<gene>
    <name evidence="13" type="ORF">D1223_03630</name>
</gene>
<organism evidence="13 14">
    <name type="scientific">Henriciella mobilis</name>
    <dbReference type="NCBI Taxonomy" id="2305467"/>
    <lineage>
        <taxon>Bacteria</taxon>
        <taxon>Pseudomonadati</taxon>
        <taxon>Pseudomonadota</taxon>
        <taxon>Alphaproteobacteria</taxon>
        <taxon>Hyphomonadales</taxon>
        <taxon>Hyphomonadaceae</taxon>
        <taxon>Henriciella</taxon>
    </lineage>
</organism>
<evidence type="ECO:0000256" key="5">
    <source>
        <dbReference type="ARBA" id="ARBA00022842"/>
    </source>
</evidence>
<evidence type="ECO:0000256" key="6">
    <source>
        <dbReference type="ARBA" id="ARBA00051506"/>
    </source>
</evidence>